<dbReference type="EC" id="3.2.1.14" evidence="4"/>
<keyword evidence="5" id="KW-0964">Secreted</keyword>
<dbReference type="CDD" id="cd00035">
    <property type="entry name" value="ChtBD1"/>
    <property type="match status" value="1"/>
</dbReference>
<dbReference type="InterPro" id="IPR029070">
    <property type="entry name" value="Chitinase_insertion_sf"/>
</dbReference>
<keyword evidence="11" id="KW-0624">Polysaccharide degradation</keyword>
<reference evidence="18" key="1">
    <citation type="journal article" date="2023" name="Mol. Phylogenet. Evol.">
        <title>Genome-scale phylogeny and comparative genomics of the fungal order Sordariales.</title>
        <authorList>
            <person name="Hensen N."/>
            <person name="Bonometti L."/>
            <person name="Westerberg I."/>
            <person name="Brannstrom I.O."/>
            <person name="Guillou S."/>
            <person name="Cros-Aarteil S."/>
            <person name="Calhoun S."/>
            <person name="Haridas S."/>
            <person name="Kuo A."/>
            <person name="Mondo S."/>
            <person name="Pangilinan J."/>
            <person name="Riley R."/>
            <person name="LaButti K."/>
            <person name="Andreopoulos B."/>
            <person name="Lipzen A."/>
            <person name="Chen C."/>
            <person name="Yan M."/>
            <person name="Daum C."/>
            <person name="Ng V."/>
            <person name="Clum A."/>
            <person name="Steindorff A."/>
            <person name="Ohm R.A."/>
            <person name="Martin F."/>
            <person name="Silar P."/>
            <person name="Natvig D.O."/>
            <person name="Lalanne C."/>
            <person name="Gautier V."/>
            <person name="Ament-Velasquez S.L."/>
            <person name="Kruys A."/>
            <person name="Hutchinson M.I."/>
            <person name="Powell A.J."/>
            <person name="Barry K."/>
            <person name="Miller A.N."/>
            <person name="Grigoriev I.V."/>
            <person name="Debuchy R."/>
            <person name="Gladieux P."/>
            <person name="Hiltunen Thoren M."/>
            <person name="Johannesson H."/>
        </authorList>
    </citation>
    <scope>NUCLEOTIDE SEQUENCE</scope>
    <source>
        <strain evidence="18">CBS 118394</strain>
    </source>
</reference>
<dbReference type="InterPro" id="IPR018371">
    <property type="entry name" value="Chitin-binding_1_CS"/>
</dbReference>
<evidence type="ECO:0000256" key="13">
    <source>
        <dbReference type="RuleBase" id="RU000489"/>
    </source>
</evidence>
<feature type="disulfide bond" evidence="12">
    <location>
        <begin position="156"/>
        <end position="170"/>
    </location>
</feature>
<evidence type="ECO:0000259" key="17">
    <source>
        <dbReference type="PROSITE" id="PS51910"/>
    </source>
</evidence>
<comment type="similarity">
    <text evidence="3">Belongs to the glycosyl hydrolase 18 family. Chitinase class V subfamily.</text>
</comment>
<dbReference type="PROSITE" id="PS50941">
    <property type="entry name" value="CHIT_BIND_I_2"/>
    <property type="match status" value="2"/>
</dbReference>
<keyword evidence="8" id="KW-0146">Chitin degradation</keyword>
<dbReference type="InterPro" id="IPR017853">
    <property type="entry name" value="GH"/>
</dbReference>
<dbReference type="GO" id="GO:0005576">
    <property type="term" value="C:extracellular region"/>
    <property type="evidence" value="ECO:0007669"/>
    <property type="project" value="UniProtKB-SubCell"/>
</dbReference>
<dbReference type="InterPro" id="IPR001002">
    <property type="entry name" value="Chitin-bd_1"/>
</dbReference>
<evidence type="ECO:0000256" key="2">
    <source>
        <dbReference type="ARBA" id="ARBA00004613"/>
    </source>
</evidence>
<dbReference type="Gene3D" id="3.10.50.10">
    <property type="match status" value="1"/>
</dbReference>
<dbReference type="PROSITE" id="PS51910">
    <property type="entry name" value="GH18_2"/>
    <property type="match status" value="1"/>
</dbReference>
<comment type="subcellular location">
    <subcellularLocation>
        <location evidence="2">Secreted</location>
    </subcellularLocation>
</comment>
<feature type="domain" description="GH18" evidence="17">
    <location>
        <begin position="243"/>
        <end position="608"/>
    </location>
</feature>
<evidence type="ECO:0000259" key="16">
    <source>
        <dbReference type="PROSITE" id="PS50941"/>
    </source>
</evidence>
<dbReference type="InterPro" id="IPR001223">
    <property type="entry name" value="Glyco_hydro18_cat"/>
</dbReference>
<dbReference type="PANTHER" id="PTHR11177">
    <property type="entry name" value="CHITINASE"/>
    <property type="match status" value="1"/>
</dbReference>
<dbReference type="GO" id="GO:0008843">
    <property type="term" value="F:endochitinase activity"/>
    <property type="evidence" value="ECO:0007669"/>
    <property type="project" value="UniProtKB-EC"/>
</dbReference>
<feature type="region of interest" description="Disordered" evidence="14">
    <location>
        <begin position="34"/>
        <end position="57"/>
    </location>
</feature>
<protein>
    <recommendedName>
        <fullName evidence="4">chitinase</fullName>
        <ecNumber evidence="4">3.2.1.14</ecNumber>
    </recommendedName>
</protein>
<dbReference type="SUPFAM" id="SSF51445">
    <property type="entry name" value="(Trans)glycosidases"/>
    <property type="match status" value="1"/>
</dbReference>
<keyword evidence="10 13" id="KW-0326">Glycosidase</keyword>
<gene>
    <name evidence="18" type="ORF">B0H66DRAFT_110370</name>
</gene>
<evidence type="ECO:0000256" key="15">
    <source>
        <dbReference type="SAM" id="SignalP"/>
    </source>
</evidence>
<dbReference type="Proteomes" id="UP001283341">
    <property type="component" value="Unassembled WGS sequence"/>
</dbReference>
<dbReference type="InterPro" id="IPR001579">
    <property type="entry name" value="Glyco_hydro_18_chit_AS"/>
</dbReference>
<comment type="catalytic activity">
    <reaction evidence="1">
        <text>Random endo-hydrolysis of N-acetyl-beta-D-glucosaminide (1-&gt;4)-beta-linkages in chitin and chitodextrins.</text>
        <dbReference type="EC" id="3.2.1.14"/>
    </reaction>
</comment>
<dbReference type="Gene3D" id="3.30.60.10">
    <property type="entry name" value="Endochitinase-like"/>
    <property type="match status" value="2"/>
</dbReference>
<keyword evidence="6 12" id="KW-0147">Chitin-binding</keyword>
<dbReference type="Gene3D" id="3.20.20.80">
    <property type="entry name" value="Glycosidases"/>
    <property type="match status" value="1"/>
</dbReference>
<evidence type="ECO:0000256" key="3">
    <source>
        <dbReference type="ARBA" id="ARBA00008682"/>
    </source>
</evidence>
<dbReference type="GO" id="GO:0000272">
    <property type="term" value="P:polysaccharide catabolic process"/>
    <property type="evidence" value="ECO:0007669"/>
    <property type="project" value="UniProtKB-KW"/>
</dbReference>
<dbReference type="SUPFAM" id="SSF54556">
    <property type="entry name" value="Chitinase insertion domain"/>
    <property type="match status" value="1"/>
</dbReference>
<evidence type="ECO:0000256" key="9">
    <source>
        <dbReference type="ARBA" id="ARBA00023277"/>
    </source>
</evidence>
<evidence type="ECO:0000256" key="11">
    <source>
        <dbReference type="ARBA" id="ARBA00023326"/>
    </source>
</evidence>
<name>A0AAE0II20_9PEZI</name>
<evidence type="ECO:0000256" key="14">
    <source>
        <dbReference type="SAM" id="MobiDB-lite"/>
    </source>
</evidence>
<evidence type="ECO:0000313" key="19">
    <source>
        <dbReference type="Proteomes" id="UP001283341"/>
    </source>
</evidence>
<dbReference type="InterPro" id="IPR011583">
    <property type="entry name" value="Chitinase_II/V-like_cat"/>
</dbReference>
<evidence type="ECO:0000256" key="7">
    <source>
        <dbReference type="ARBA" id="ARBA00022801"/>
    </source>
</evidence>
<dbReference type="SMART" id="SM00636">
    <property type="entry name" value="Glyco_18"/>
    <property type="match status" value="1"/>
</dbReference>
<reference evidence="18" key="2">
    <citation type="submission" date="2023-06" db="EMBL/GenBank/DDBJ databases">
        <authorList>
            <consortium name="Lawrence Berkeley National Laboratory"/>
            <person name="Haridas S."/>
            <person name="Hensen N."/>
            <person name="Bonometti L."/>
            <person name="Westerberg I."/>
            <person name="Brannstrom I.O."/>
            <person name="Guillou S."/>
            <person name="Cros-Aarteil S."/>
            <person name="Calhoun S."/>
            <person name="Kuo A."/>
            <person name="Mondo S."/>
            <person name="Pangilinan J."/>
            <person name="Riley R."/>
            <person name="Labutti K."/>
            <person name="Andreopoulos B."/>
            <person name="Lipzen A."/>
            <person name="Chen C."/>
            <person name="Yanf M."/>
            <person name="Daum C."/>
            <person name="Ng V."/>
            <person name="Clum A."/>
            <person name="Steindorff A."/>
            <person name="Ohm R."/>
            <person name="Martin F."/>
            <person name="Silar P."/>
            <person name="Natvig D."/>
            <person name="Lalanne C."/>
            <person name="Gautier V."/>
            <person name="Ament-Velasquez S.L."/>
            <person name="Kruys A."/>
            <person name="Hutchinson M.I."/>
            <person name="Powell A.J."/>
            <person name="Barry K."/>
            <person name="Miller A.N."/>
            <person name="Grigoriev I.V."/>
            <person name="Debuchy R."/>
            <person name="Gladieux P."/>
            <person name="Thoren M.H."/>
            <person name="Johannesson H."/>
        </authorList>
    </citation>
    <scope>NUCLEOTIDE SEQUENCE</scope>
    <source>
        <strain evidence="18">CBS 118394</strain>
    </source>
</reference>
<evidence type="ECO:0000256" key="1">
    <source>
        <dbReference type="ARBA" id="ARBA00000822"/>
    </source>
</evidence>
<dbReference type="Pfam" id="PF00187">
    <property type="entry name" value="Chitin_bind_1"/>
    <property type="match status" value="1"/>
</dbReference>
<feature type="domain" description="Chitin-binding type-1" evidence="16">
    <location>
        <begin position="182"/>
        <end position="228"/>
    </location>
</feature>
<comment type="caution">
    <text evidence="12">Lacks conserved residue(s) required for the propagation of feature annotation.</text>
</comment>
<evidence type="ECO:0000256" key="5">
    <source>
        <dbReference type="ARBA" id="ARBA00022525"/>
    </source>
</evidence>
<proteinExistence type="inferred from homology"/>
<dbReference type="GO" id="GO:0008061">
    <property type="term" value="F:chitin binding"/>
    <property type="evidence" value="ECO:0007669"/>
    <property type="project" value="UniProtKB-UniRule"/>
</dbReference>
<evidence type="ECO:0000256" key="6">
    <source>
        <dbReference type="ARBA" id="ARBA00022669"/>
    </source>
</evidence>
<evidence type="ECO:0000256" key="8">
    <source>
        <dbReference type="ARBA" id="ARBA00023024"/>
    </source>
</evidence>
<dbReference type="SUPFAM" id="SSF57016">
    <property type="entry name" value="Plant lectins/antimicrobial peptides"/>
    <property type="match status" value="2"/>
</dbReference>
<dbReference type="Pfam" id="PF00704">
    <property type="entry name" value="Glyco_hydro_18"/>
    <property type="match status" value="1"/>
</dbReference>
<comment type="caution">
    <text evidence="18">The sequence shown here is derived from an EMBL/GenBank/DDBJ whole genome shotgun (WGS) entry which is preliminary data.</text>
</comment>
<feature type="disulfide bond" evidence="12">
    <location>
        <begin position="151"/>
        <end position="163"/>
    </location>
</feature>
<feature type="chain" id="PRO_5041897722" description="chitinase" evidence="15">
    <location>
        <begin position="31"/>
        <end position="895"/>
    </location>
</feature>
<dbReference type="PANTHER" id="PTHR11177:SF333">
    <property type="entry name" value="CHITINASE"/>
    <property type="match status" value="1"/>
</dbReference>
<keyword evidence="12" id="KW-1015">Disulfide bond</keyword>
<feature type="domain" description="Chitin-binding type-1" evidence="16">
    <location>
        <begin position="142"/>
        <end position="181"/>
    </location>
</feature>
<dbReference type="EMBL" id="JAUEDM010000002">
    <property type="protein sequence ID" value="KAK3325107.1"/>
    <property type="molecule type" value="Genomic_DNA"/>
</dbReference>
<dbReference type="SMART" id="SM00270">
    <property type="entry name" value="ChtBD1"/>
    <property type="match status" value="2"/>
</dbReference>
<dbReference type="InterPro" id="IPR036861">
    <property type="entry name" value="Endochitinase-like_sf"/>
</dbReference>
<evidence type="ECO:0000256" key="12">
    <source>
        <dbReference type="PROSITE-ProRule" id="PRU00261"/>
    </source>
</evidence>
<feature type="disulfide bond" evidence="12">
    <location>
        <begin position="201"/>
        <end position="215"/>
    </location>
</feature>
<keyword evidence="15" id="KW-0732">Signal</keyword>
<organism evidence="18 19">
    <name type="scientific">Apodospora peruviana</name>
    <dbReference type="NCBI Taxonomy" id="516989"/>
    <lineage>
        <taxon>Eukaryota</taxon>
        <taxon>Fungi</taxon>
        <taxon>Dikarya</taxon>
        <taxon>Ascomycota</taxon>
        <taxon>Pezizomycotina</taxon>
        <taxon>Sordariomycetes</taxon>
        <taxon>Sordariomycetidae</taxon>
        <taxon>Sordariales</taxon>
        <taxon>Lasiosphaeriaceae</taxon>
        <taxon>Apodospora</taxon>
    </lineage>
</organism>
<dbReference type="PROSITE" id="PS00026">
    <property type="entry name" value="CHIT_BIND_I_1"/>
    <property type="match status" value="1"/>
</dbReference>
<accession>A0AAE0II20</accession>
<keyword evidence="19" id="KW-1185">Reference proteome</keyword>
<evidence type="ECO:0000313" key="18">
    <source>
        <dbReference type="EMBL" id="KAK3325107.1"/>
    </source>
</evidence>
<feature type="signal peptide" evidence="15">
    <location>
        <begin position="1"/>
        <end position="30"/>
    </location>
</feature>
<sequence>MMLLFMRTTVHGWAALGTLLLLYLTPNTVAASSASLSSSSSSTTTTTTTPSLLPIHSKVNSTRPGFNFSVPTNSSSSTSLPRNGSEIYKAKFAAHDPKAPKFVNLTGININPLFEAAQALQGKKDNAQLLAARQVSSTGLPEGACAPGTPCANGACCSNEGWCGYSPSFCGAGVCISNCDAKAECGQYAAVGKETCPLNVCCSIHGFCGTTEEFCGTTCDNTFGNCGSPPSPSCPASRQTARRRKIGYYEGWAPTRPCDKREPEDLVLSGFTHLNFAFAFFHPTTFQMTAMDDTSAALYSRFTALKKKAPGLQTWISVGGWSFNDETNVPNTRTAFSDMVSTAANRATFIASLTHFMSAYGFDGIDLDWEYPGADDRGGRKEDRANFVALLRDMRAAWGSRFGITATLPSSYWYLQHFDLPGMEPYLDWFNIMSYDIHGVWDSSSVWAGPYVRPHTNLTEIDMGLSLLWRVNVDPSKVVLGLGWYGRSFMLSNPSCNTPWCTFTAGGKPGACSGEAGILSNAEVFRTVQQRGLTPVIDENAAVAYVSWDDQWVSYDTAKTMAIKMTYADAHCLGGSMVWAVDLDDERGTSLGNADPNYRIMLSCMFSPCNSNPFGRAPDTKSIFRRSTGGDACYTSFCGAGCEPASFPTGSSVIRYLGYAEVFQMSGHVGQLPMHSECPAGSWQSLCCATGTQYGTCQWRGYGGFLMTCRGGCEPGETEVAQNTNHIEFNPIHRSQTTYSCFGGSQSYCCSDFEPPVEMPELNLIEAEGAYSDWENIEGWSDWRIEQEAADCPDLSVLITSNGAQALTNKGIPVDLGLVKRGQGSTGHLAMFNTGYLFCFTVNSVYRGVVQGGVNGYAANKQIYTGIGLPLGNPTKNPHQEYQGCRELGAGWGMD</sequence>
<keyword evidence="7 13" id="KW-0378">Hydrolase</keyword>
<feature type="disulfide bond" evidence="12">
    <location>
        <begin position="196"/>
        <end position="208"/>
    </location>
</feature>
<feature type="disulfide bond" evidence="12">
    <location>
        <begin position="175"/>
        <end position="179"/>
    </location>
</feature>
<keyword evidence="9" id="KW-0119">Carbohydrate metabolism</keyword>
<dbReference type="PROSITE" id="PS01095">
    <property type="entry name" value="GH18_1"/>
    <property type="match status" value="1"/>
</dbReference>
<dbReference type="AlphaFoldDB" id="A0AAE0II20"/>
<dbReference type="GO" id="GO:0006032">
    <property type="term" value="P:chitin catabolic process"/>
    <property type="evidence" value="ECO:0007669"/>
    <property type="project" value="UniProtKB-KW"/>
</dbReference>
<dbReference type="InterPro" id="IPR050314">
    <property type="entry name" value="Glycosyl_Hydrlase_18"/>
</dbReference>
<evidence type="ECO:0000256" key="4">
    <source>
        <dbReference type="ARBA" id="ARBA00012729"/>
    </source>
</evidence>
<evidence type="ECO:0000256" key="10">
    <source>
        <dbReference type="ARBA" id="ARBA00023295"/>
    </source>
</evidence>
<feature type="compositionally biased region" description="Low complexity" evidence="14">
    <location>
        <begin position="34"/>
        <end position="54"/>
    </location>
</feature>